<feature type="region of interest" description="Disordered" evidence="2">
    <location>
        <begin position="178"/>
        <end position="198"/>
    </location>
</feature>
<keyword evidence="5" id="KW-1185">Reference proteome</keyword>
<dbReference type="AlphaFoldDB" id="A0A9P7A3P5"/>
<accession>A0A9P7A3P5</accession>
<dbReference type="EMBL" id="JABBWD010000004">
    <property type="protein sequence ID" value="KAG1781838.1"/>
    <property type="molecule type" value="Genomic_DNA"/>
</dbReference>
<organism evidence="4 5">
    <name type="scientific">Suillus placidus</name>
    <dbReference type="NCBI Taxonomy" id="48579"/>
    <lineage>
        <taxon>Eukaryota</taxon>
        <taxon>Fungi</taxon>
        <taxon>Dikarya</taxon>
        <taxon>Basidiomycota</taxon>
        <taxon>Agaricomycotina</taxon>
        <taxon>Agaricomycetes</taxon>
        <taxon>Agaricomycetidae</taxon>
        <taxon>Boletales</taxon>
        <taxon>Suillineae</taxon>
        <taxon>Suillaceae</taxon>
        <taxon>Suillus</taxon>
    </lineage>
</organism>
<comment type="caution">
    <text evidence="4">The sequence shown here is derived from an EMBL/GenBank/DDBJ whole genome shotgun (WGS) entry which is preliminary data.</text>
</comment>
<evidence type="ECO:0000259" key="3">
    <source>
        <dbReference type="PROSITE" id="PS50157"/>
    </source>
</evidence>
<dbReference type="InterPro" id="IPR013087">
    <property type="entry name" value="Znf_C2H2_type"/>
</dbReference>
<dbReference type="PROSITE" id="PS00028">
    <property type="entry name" value="ZINC_FINGER_C2H2_1"/>
    <property type="match status" value="1"/>
</dbReference>
<evidence type="ECO:0000313" key="4">
    <source>
        <dbReference type="EMBL" id="KAG1781838.1"/>
    </source>
</evidence>
<evidence type="ECO:0000256" key="2">
    <source>
        <dbReference type="SAM" id="MobiDB-lite"/>
    </source>
</evidence>
<keyword evidence="1" id="KW-0479">Metal-binding</keyword>
<feature type="domain" description="C2H2-type" evidence="3">
    <location>
        <begin position="157"/>
        <end position="185"/>
    </location>
</feature>
<keyword evidence="1" id="KW-0862">Zinc</keyword>
<dbReference type="Gene3D" id="3.30.160.60">
    <property type="entry name" value="Classic Zinc Finger"/>
    <property type="match status" value="1"/>
</dbReference>
<evidence type="ECO:0000256" key="1">
    <source>
        <dbReference type="PROSITE-ProRule" id="PRU00042"/>
    </source>
</evidence>
<keyword evidence="1" id="KW-0863">Zinc-finger</keyword>
<proteinExistence type="predicted"/>
<evidence type="ECO:0000313" key="5">
    <source>
        <dbReference type="Proteomes" id="UP000714275"/>
    </source>
</evidence>
<feature type="region of interest" description="Disordered" evidence="2">
    <location>
        <begin position="47"/>
        <end position="70"/>
    </location>
</feature>
<protein>
    <recommendedName>
        <fullName evidence="3">C2H2-type domain-containing protein</fullName>
    </recommendedName>
</protein>
<dbReference type="GO" id="GO:0008270">
    <property type="term" value="F:zinc ion binding"/>
    <property type="evidence" value="ECO:0007669"/>
    <property type="project" value="UniProtKB-KW"/>
</dbReference>
<dbReference type="PROSITE" id="PS50157">
    <property type="entry name" value="ZINC_FINGER_C2H2_2"/>
    <property type="match status" value="1"/>
</dbReference>
<dbReference type="OrthoDB" id="2664367at2759"/>
<dbReference type="Proteomes" id="UP000714275">
    <property type="component" value="Unassembled WGS sequence"/>
</dbReference>
<gene>
    <name evidence="4" type="ORF">EV702DRAFT_1067188</name>
</gene>
<sequence length="198" mass="22551">MFSAKCFLQDWELAMFFYEKFIHHREPPTEMSEAILLQALKEYSAVHSPDEASSGTEDYPEPSQDDPTEIRISVSGDTRQCGWMDETTHRKCLEFVPAGLQPMLSHLNTVHNVCGSEKTLTECKWAVLRSGNESACGSTSQRRNMPRHIAKHLGLRWACRLCDKDFARPDLLRLHERKDHQAQDTGEIDASHNWPGPG</sequence>
<reference evidence="4" key="1">
    <citation type="journal article" date="2020" name="New Phytol.">
        <title>Comparative genomics reveals dynamic genome evolution in host specialist ectomycorrhizal fungi.</title>
        <authorList>
            <person name="Lofgren L.A."/>
            <person name="Nguyen N.H."/>
            <person name="Vilgalys R."/>
            <person name="Ruytinx J."/>
            <person name="Liao H.L."/>
            <person name="Branco S."/>
            <person name="Kuo A."/>
            <person name="LaButti K."/>
            <person name="Lipzen A."/>
            <person name="Andreopoulos W."/>
            <person name="Pangilinan J."/>
            <person name="Riley R."/>
            <person name="Hundley H."/>
            <person name="Na H."/>
            <person name="Barry K."/>
            <person name="Grigoriev I.V."/>
            <person name="Stajich J.E."/>
            <person name="Kennedy P.G."/>
        </authorList>
    </citation>
    <scope>NUCLEOTIDE SEQUENCE</scope>
    <source>
        <strain evidence="4">DOB743</strain>
    </source>
</reference>
<feature type="compositionally biased region" description="Acidic residues" evidence="2">
    <location>
        <begin position="58"/>
        <end position="67"/>
    </location>
</feature>
<name>A0A9P7A3P5_9AGAM</name>